<dbReference type="NCBIfam" id="TIGR01735">
    <property type="entry name" value="FGAM_synt"/>
    <property type="match status" value="1"/>
</dbReference>
<comment type="subcellular location">
    <subcellularLocation>
        <location evidence="1 14">Cytoplasm</location>
    </subcellularLocation>
</comment>
<dbReference type="GO" id="GO:0006189">
    <property type="term" value="P:'de novo' IMP biosynthetic process"/>
    <property type="evidence" value="ECO:0007669"/>
    <property type="project" value="UniProtKB-UniRule"/>
</dbReference>
<keyword evidence="4 14" id="KW-0963">Cytoplasm</keyword>
<dbReference type="FunFam" id="3.30.1330.10:FF:000005">
    <property type="entry name" value="Phosphoribosylformylglycinamidine synthase"/>
    <property type="match status" value="1"/>
</dbReference>
<evidence type="ECO:0000259" key="17">
    <source>
        <dbReference type="Pfam" id="PF18076"/>
    </source>
</evidence>
<evidence type="ECO:0000256" key="2">
    <source>
        <dbReference type="ARBA" id="ARBA00004920"/>
    </source>
</evidence>
<feature type="active site" evidence="14">
    <location>
        <position position="1246"/>
    </location>
</feature>
<dbReference type="CDD" id="cd02203">
    <property type="entry name" value="PurL_repeat1"/>
    <property type="match status" value="1"/>
</dbReference>
<dbReference type="Pfam" id="PF18076">
    <property type="entry name" value="FGAR-AT_N"/>
    <property type="match status" value="1"/>
</dbReference>
<protein>
    <recommendedName>
        <fullName evidence="14">Phosphoribosylformylglycinamidine synthase</fullName>
        <shortName evidence="14">FGAM synthase</shortName>
        <shortName evidence="14">FGAMS</shortName>
        <ecNumber evidence="14">6.3.5.3</ecNumber>
    </recommendedName>
    <alternativeName>
        <fullName evidence="14">Formylglycinamide ribonucleotide amidotransferase</fullName>
        <shortName evidence="14">FGAR amidotransferase</shortName>
        <shortName evidence="14">FGAR-AT</shortName>
    </alternativeName>
</protein>
<dbReference type="SUPFAM" id="SSF52317">
    <property type="entry name" value="Class I glutamine amidotransferase-like"/>
    <property type="match status" value="1"/>
</dbReference>
<dbReference type="PANTHER" id="PTHR10099:SF1">
    <property type="entry name" value="PHOSPHORIBOSYLFORMYLGLYCINAMIDINE SYNTHASE"/>
    <property type="match status" value="1"/>
</dbReference>
<dbReference type="RefSeq" id="WP_123210768.1">
    <property type="nucleotide sequence ID" value="NZ_RJVO01000002.1"/>
</dbReference>
<dbReference type="Gene3D" id="3.90.650.10">
    <property type="entry name" value="PurM-like C-terminal domain"/>
    <property type="match status" value="2"/>
</dbReference>
<dbReference type="PANTHER" id="PTHR10099">
    <property type="entry name" value="PHOSPHORIBOSYLFORMYLGLYCINAMIDINE SYNTHASE"/>
    <property type="match status" value="1"/>
</dbReference>
<dbReference type="FunFam" id="3.40.50.880:FF:000008">
    <property type="entry name" value="Phosphoribosylformylglycinamidine synthase"/>
    <property type="match status" value="1"/>
</dbReference>
<gene>
    <name evidence="14" type="primary">purL</name>
    <name evidence="19" type="ORF">ED208_04880</name>
</gene>
<keyword evidence="11 14" id="KW-0315">Glutamine amidotransferase</keyword>
<evidence type="ECO:0000313" key="20">
    <source>
        <dbReference type="Proteomes" id="UP000282106"/>
    </source>
</evidence>
<evidence type="ECO:0000256" key="11">
    <source>
        <dbReference type="ARBA" id="ARBA00022962"/>
    </source>
</evidence>
<evidence type="ECO:0000259" key="18">
    <source>
        <dbReference type="Pfam" id="PF22689"/>
    </source>
</evidence>
<feature type="binding site" evidence="14">
    <location>
        <position position="709"/>
    </location>
    <ligand>
        <name>Mg(2+)</name>
        <dbReference type="ChEBI" id="CHEBI:18420"/>
    </ligand>
</feature>
<comment type="catalytic activity">
    <reaction evidence="12 14">
        <text>N(2)-formyl-N(1)-(5-phospho-beta-D-ribosyl)glycinamide + L-glutamine + ATP + H2O = 2-formamido-N(1)-(5-O-phospho-beta-D-ribosyl)acetamidine + L-glutamate + ADP + phosphate + H(+)</text>
        <dbReference type="Rhea" id="RHEA:17129"/>
        <dbReference type="ChEBI" id="CHEBI:15377"/>
        <dbReference type="ChEBI" id="CHEBI:15378"/>
        <dbReference type="ChEBI" id="CHEBI:29985"/>
        <dbReference type="ChEBI" id="CHEBI:30616"/>
        <dbReference type="ChEBI" id="CHEBI:43474"/>
        <dbReference type="ChEBI" id="CHEBI:58359"/>
        <dbReference type="ChEBI" id="CHEBI:147286"/>
        <dbReference type="ChEBI" id="CHEBI:147287"/>
        <dbReference type="ChEBI" id="CHEBI:456216"/>
        <dbReference type="EC" id="6.3.5.3"/>
    </reaction>
</comment>
<feature type="binding site" evidence="14">
    <location>
        <position position="874"/>
    </location>
    <ligand>
        <name>ATP</name>
        <dbReference type="ChEBI" id="CHEBI:30616"/>
    </ligand>
</feature>
<feature type="active site" evidence="14">
    <location>
        <position position="1244"/>
    </location>
</feature>
<dbReference type="SUPFAM" id="SSF56042">
    <property type="entry name" value="PurM C-terminal domain-like"/>
    <property type="match status" value="2"/>
</dbReference>
<organism evidence="19 20">
    <name type="scientific">Stagnimonas aquatica</name>
    <dbReference type="NCBI Taxonomy" id="2689987"/>
    <lineage>
        <taxon>Bacteria</taxon>
        <taxon>Pseudomonadati</taxon>
        <taxon>Pseudomonadota</taxon>
        <taxon>Gammaproteobacteria</taxon>
        <taxon>Nevskiales</taxon>
        <taxon>Nevskiaceae</taxon>
        <taxon>Stagnimonas</taxon>
    </lineage>
</organism>
<dbReference type="Pfam" id="PF13507">
    <property type="entry name" value="GATase_5"/>
    <property type="match status" value="1"/>
</dbReference>
<evidence type="ECO:0000256" key="4">
    <source>
        <dbReference type="ARBA" id="ARBA00022490"/>
    </source>
</evidence>
<evidence type="ECO:0000313" key="19">
    <source>
        <dbReference type="EMBL" id="ROH91724.1"/>
    </source>
</evidence>
<dbReference type="InterPro" id="IPR036676">
    <property type="entry name" value="PurM-like_C_sf"/>
</dbReference>
<keyword evidence="8 14" id="KW-0658">Purine biosynthesis</keyword>
<evidence type="ECO:0000256" key="12">
    <source>
        <dbReference type="ARBA" id="ARBA00052585"/>
    </source>
</evidence>
<dbReference type="GO" id="GO:0046872">
    <property type="term" value="F:metal ion binding"/>
    <property type="evidence" value="ECO:0007669"/>
    <property type="project" value="UniProtKB-KW"/>
</dbReference>
<keyword evidence="5 14" id="KW-0436">Ligase</keyword>
<keyword evidence="10 14" id="KW-0460">Magnesium</keyword>
<evidence type="ECO:0000256" key="3">
    <source>
        <dbReference type="ARBA" id="ARBA00008608"/>
    </source>
</evidence>
<dbReference type="FunFam" id="3.30.1330.10:FF:000002">
    <property type="entry name" value="Phosphoribosylformylglycinamidine synthase"/>
    <property type="match status" value="1"/>
</dbReference>
<feature type="binding site" evidence="14">
    <location>
        <begin position="297"/>
        <end position="308"/>
    </location>
    <ligand>
        <name>ATP</name>
        <dbReference type="ChEBI" id="CHEBI:30616"/>
    </ligand>
</feature>
<evidence type="ECO:0000256" key="7">
    <source>
        <dbReference type="ARBA" id="ARBA00022741"/>
    </source>
</evidence>
<evidence type="ECO:0000256" key="14">
    <source>
        <dbReference type="HAMAP-Rule" id="MF_00419"/>
    </source>
</evidence>
<dbReference type="InterPro" id="IPR036604">
    <property type="entry name" value="PurS-like_sf"/>
</dbReference>
<keyword evidence="9 14" id="KW-0067">ATP-binding</keyword>
<evidence type="ECO:0000256" key="10">
    <source>
        <dbReference type="ARBA" id="ARBA00022842"/>
    </source>
</evidence>
<dbReference type="SMART" id="SM01211">
    <property type="entry name" value="GATase_5"/>
    <property type="match status" value="1"/>
</dbReference>
<dbReference type="Gene3D" id="3.40.50.880">
    <property type="match status" value="1"/>
</dbReference>
<feature type="active site" description="Nucleophile" evidence="14">
    <location>
        <position position="1119"/>
    </location>
</feature>
<evidence type="ECO:0000256" key="6">
    <source>
        <dbReference type="ARBA" id="ARBA00022723"/>
    </source>
</evidence>
<proteinExistence type="inferred from homology"/>
<feature type="domain" description="PurM-like C-terminal" evidence="15">
    <location>
        <begin position="419"/>
        <end position="575"/>
    </location>
</feature>
<dbReference type="Pfam" id="PF02769">
    <property type="entry name" value="AIRS_C"/>
    <property type="match status" value="2"/>
</dbReference>
<dbReference type="Proteomes" id="UP000282106">
    <property type="component" value="Unassembled WGS sequence"/>
</dbReference>
<dbReference type="PROSITE" id="PS51273">
    <property type="entry name" value="GATASE_TYPE_1"/>
    <property type="match status" value="1"/>
</dbReference>
<feature type="binding site" evidence="14">
    <location>
        <position position="705"/>
    </location>
    <ligand>
        <name>Mg(2+)</name>
        <dbReference type="ChEBI" id="CHEBI:18420"/>
    </ligand>
</feature>
<dbReference type="InParanoid" id="A0A3N0VGB0"/>
<dbReference type="InterPro" id="IPR040707">
    <property type="entry name" value="FGAR-AT_N"/>
</dbReference>
<dbReference type="InterPro" id="IPR041609">
    <property type="entry name" value="PurL_linker"/>
</dbReference>
<dbReference type="Pfam" id="PF22689">
    <property type="entry name" value="FGAR-AT_PurM_N-like"/>
    <property type="match status" value="1"/>
</dbReference>
<dbReference type="AlphaFoldDB" id="A0A3N0VGB0"/>
<comment type="function">
    <text evidence="13 14">Phosphoribosylformylglycinamidine synthase involved in the purines biosynthetic pathway. Catalyzes the ATP-dependent conversion of formylglycinamide ribonucleotide (FGAR) and glutamine to yield formylglycinamidine ribonucleotide (FGAM) and glutamate.</text>
</comment>
<dbReference type="NCBIfam" id="NF003672">
    <property type="entry name" value="PRK05297.1"/>
    <property type="match status" value="1"/>
</dbReference>
<dbReference type="UniPathway" id="UPA00074">
    <property type="reaction ID" value="UER00128"/>
</dbReference>
<feature type="binding site" evidence="14">
    <location>
        <position position="666"/>
    </location>
    <ligand>
        <name>Mg(2+)</name>
        <dbReference type="ChEBI" id="CHEBI:18420"/>
    </ligand>
</feature>
<sequence length="1279" mass="136032">MSLHILPSATVLSDFRVARLLERLQAHAPGLKGLVVQDFFLVDGEASEAELRRLLGDGPEQLPTADGTLYVVPRVGTLSPWSSKATDIAKVCGLAGVKRVELGRAVLLSGVAGLPAAALAELHDPMMESVLSEAGQLASMFAVGSPRPLRTVDVLGGGVAALEAANKDWGLALSAEEIAYLVDYATKAGKNLTDAELMMFAQVNSEHCRHKIFNAEFTVDGETAPLSLFQMIKESYKASPQGVLSAYSDNCAVVEGHQAMRFFPESDHHYREHAEPVHILMKVETHNHPTGISPHPGAATGAGGEIRDEAATGLGGRPKAGLCGFSVSNLRIPGFTQPWETDLGRPSRMASALQIMLEAPIGAAAYNNEFGRPNLAGYFRSYEALTSDGRNRGFHKPIMIAGGYGNIRAEHVQKKAVVEGAALIVLGGPAMLIGLGGAAGSSMATGAQTADLDFASVQRANPELERRCQEVVDACWALGEGNPILSIHDVGAGGISNALPELVHADDRGGHFQLREVLAADPALSPMEIWCNESQERYVLAVAPESVALLKTLCARERCPMAVVGTATAERLLRVEDPLLGSDTVHMPMPVLLGKPPRMRRSSRRAPQQFPALATAGIDAKEAAQRVLRHPSVACKSFLITIGDRTVGGLTVRDQMVGPWQVPVADCAVTATGFEATTGEAMSMGERPVLALLDAPASGRMAVGEAITNLAAARIDKLADVRLSANWMAACGQGDEDARLFDTVKAVGAELAPQLGIAIPVGKDSLSMKAQWQQDGEAKTQTAPLSLIVSAFAPVIDVRRSLTPQLAAEPATALLLIDLGNGKNRLGGSILAQVYQQLGDVAPDLDQPEQLKAAFALVQKLNQQGRVLAYHDRSDGGLFAAVVEMALAGRSGVSVQLEGLGADPLAALFNEELGMVLQLRAADVAAVVSEAEALGLAVAPIGEPTAEDYVRFKHGGRELFADTLEPLHKTWAETSYRMAALRDHPDCAREEFAATGAPHDPGLSVKLSFDPAPKLLAPALGKRPKVAILREQGVNGHIEMAYAFHAAGFEAVDVHMSDLLEGRARLADFAGFAACGGFSYGDVLGAGQGWARSILFNERAREQFQSFLANPERFALGVCNGCQMMAALQSIVPGAEHWPLFRKNRSQQFEARWSLVELLPSKSLFFAGMEGSRLPVAVAHGEGRPEFRDAADLAALKANGQLAMRFVTNAGAVASHYPANPNGAPEGITSVCNADGRVTILMPHPERTIAGTVGSWWPQGGDDKRPWFRMFENARAWVK</sequence>
<comment type="caution">
    <text evidence="14">Lacks conserved residue(s) required for the propagation of feature annotation.</text>
</comment>
<feature type="domain" description="Phosphoribosylformylglycinamidine synthase linker" evidence="16">
    <location>
        <begin position="162"/>
        <end position="211"/>
    </location>
</feature>
<reference evidence="19 20" key="1">
    <citation type="submission" date="2018-10" db="EMBL/GenBank/DDBJ databases">
        <authorList>
            <person name="Chen W.-M."/>
        </authorList>
    </citation>
    <scope>NUCLEOTIDE SEQUENCE [LARGE SCALE GENOMIC DNA]</scope>
    <source>
        <strain evidence="19 20">THS-13</strain>
    </source>
</reference>
<dbReference type="GO" id="GO:0005737">
    <property type="term" value="C:cytoplasm"/>
    <property type="evidence" value="ECO:0007669"/>
    <property type="project" value="UniProtKB-SubCell"/>
</dbReference>
<dbReference type="SUPFAM" id="SSF109736">
    <property type="entry name" value="FGAM synthase PurL, linker domain"/>
    <property type="match status" value="1"/>
</dbReference>
<dbReference type="Gene3D" id="3.30.1330.10">
    <property type="entry name" value="PurM-like, N-terminal domain"/>
    <property type="match status" value="2"/>
</dbReference>
<dbReference type="Gene3D" id="1.10.8.750">
    <property type="entry name" value="Phosphoribosylformylglycinamidine synthase, linker domain"/>
    <property type="match status" value="1"/>
</dbReference>
<dbReference type="InterPro" id="IPR010073">
    <property type="entry name" value="PurL_large"/>
</dbReference>
<comment type="caution">
    <text evidence="19">The sequence shown here is derived from an EMBL/GenBank/DDBJ whole genome shotgun (WGS) entry which is preliminary data.</text>
</comment>
<dbReference type="GO" id="GO:0004642">
    <property type="term" value="F:phosphoribosylformylglycinamidine synthase activity"/>
    <property type="evidence" value="ECO:0007669"/>
    <property type="project" value="UniProtKB-UniRule"/>
</dbReference>
<feature type="binding site" evidence="14">
    <location>
        <position position="872"/>
    </location>
    <ligand>
        <name>Mg(2+)</name>
        <dbReference type="ChEBI" id="CHEBI:18420"/>
    </ligand>
</feature>
<dbReference type="EMBL" id="RJVO01000002">
    <property type="protein sequence ID" value="ROH91724.1"/>
    <property type="molecule type" value="Genomic_DNA"/>
</dbReference>
<feature type="binding site" evidence="14">
    <location>
        <position position="665"/>
    </location>
    <ligand>
        <name>ATP</name>
        <dbReference type="ChEBI" id="CHEBI:30616"/>
    </ligand>
</feature>
<evidence type="ECO:0000256" key="5">
    <source>
        <dbReference type="ARBA" id="ARBA00022598"/>
    </source>
</evidence>
<accession>A0A3N0VGB0</accession>
<comment type="similarity">
    <text evidence="3 14">In the N-terminal section; belongs to the FGAMS family.</text>
</comment>
<feature type="domain" description="Phosphoribosylformylglycinamidine synthase N-terminal" evidence="17">
    <location>
        <begin position="46"/>
        <end position="141"/>
    </location>
</feature>
<evidence type="ECO:0000256" key="8">
    <source>
        <dbReference type="ARBA" id="ARBA00022755"/>
    </source>
</evidence>
<dbReference type="InterPro" id="IPR055181">
    <property type="entry name" value="FGAR-AT_PurM_N-like"/>
</dbReference>
<dbReference type="InterPro" id="IPR036921">
    <property type="entry name" value="PurM-like_N_sf"/>
</dbReference>
<evidence type="ECO:0000259" key="16">
    <source>
        <dbReference type="Pfam" id="PF18072"/>
    </source>
</evidence>
<name>A0A3N0VGB0_9GAMM</name>
<comment type="subunit">
    <text evidence="14">Monomer.</text>
</comment>
<dbReference type="InterPro" id="IPR029062">
    <property type="entry name" value="Class_I_gatase-like"/>
</dbReference>
<dbReference type="SUPFAM" id="SSF55326">
    <property type="entry name" value="PurM N-terminal domain-like"/>
    <property type="match status" value="2"/>
</dbReference>
<dbReference type="CDD" id="cd01740">
    <property type="entry name" value="GATase1_FGAR_AT"/>
    <property type="match status" value="1"/>
</dbReference>
<dbReference type="HAMAP" id="MF_00419">
    <property type="entry name" value="PurL_1"/>
    <property type="match status" value="1"/>
</dbReference>
<dbReference type="FunFam" id="3.90.650.10:FF:000024">
    <property type="entry name" value="Phosphoribosylformylglycinamidine synthase"/>
    <property type="match status" value="1"/>
</dbReference>
<dbReference type="FunCoup" id="A0A3N0VGB0">
    <property type="interactions" value="543"/>
</dbReference>
<dbReference type="CDD" id="cd02204">
    <property type="entry name" value="PurL_repeat2"/>
    <property type="match status" value="1"/>
</dbReference>
<dbReference type="SUPFAM" id="SSF82697">
    <property type="entry name" value="PurS-like"/>
    <property type="match status" value="1"/>
</dbReference>
<keyword evidence="6 14" id="KW-0479">Metal-binding</keyword>
<dbReference type="GO" id="GO:0005524">
    <property type="term" value="F:ATP binding"/>
    <property type="evidence" value="ECO:0007669"/>
    <property type="project" value="UniProtKB-UniRule"/>
</dbReference>
<dbReference type="Pfam" id="PF18072">
    <property type="entry name" value="FGAR-AT_linker"/>
    <property type="match status" value="1"/>
</dbReference>
<dbReference type="EC" id="6.3.5.3" evidence="14"/>
<keyword evidence="20" id="KW-1185">Reference proteome</keyword>
<evidence type="ECO:0000256" key="9">
    <source>
        <dbReference type="ARBA" id="ARBA00022840"/>
    </source>
</evidence>
<keyword evidence="7 14" id="KW-0547">Nucleotide-binding</keyword>
<feature type="domain" description="FGAR-AT PurM N-terminal-like" evidence="18">
    <location>
        <begin position="636"/>
        <end position="794"/>
    </location>
</feature>
<feature type="domain" description="PurM-like C-terminal" evidence="15">
    <location>
        <begin position="820"/>
        <end position="952"/>
    </location>
</feature>
<dbReference type="InterPro" id="IPR010918">
    <property type="entry name" value="PurM-like_C_dom"/>
</dbReference>
<comment type="pathway">
    <text evidence="2 14">Purine metabolism; IMP biosynthesis via de novo pathway; 5-amino-1-(5-phospho-D-ribosyl)imidazole from N(2)-formyl-N(1)-(5-phospho-D-ribosyl)glycinamide: step 1/2.</text>
</comment>
<evidence type="ECO:0000256" key="13">
    <source>
        <dbReference type="ARBA" id="ARBA00057317"/>
    </source>
</evidence>
<evidence type="ECO:0000259" key="15">
    <source>
        <dbReference type="Pfam" id="PF02769"/>
    </source>
</evidence>
<evidence type="ECO:0000256" key="1">
    <source>
        <dbReference type="ARBA" id="ARBA00004496"/>
    </source>
</evidence>